<sequence>MTNVDALGADTGVEQARRHHGSRGGWPAVATVALGTFTVVTSEMLPVGLLTPIGSALRISEGLAGLALTITGMLAVTAPLVMSVLGRVNRRLLLCGLLVVVAAGNLLSAVAPNFGVLVIGRVLIGVGMGGVWAISGSLGVRLVPPAAVGKATSVIFSGVAVASVLGVPAGTYLGSAVGWRAAFGAAAGLALLVALALAVLLPPLPAERAISVRELPALLRNPSLRTGMIVVALLVGGHFAAYTYIRPVLEQVSGAGAGTVSAFLLCYGIAGVAGTFGFGSIASRAPRRAVVFIGVGLAASVAVLALAGGSLVAAAVLLLTWGVSYGGVSVSTQNWTLAAAPDSREAASAILVAVFNAAIASGAFLGGRVVDGIGIRAPLWLGAALVLGATLVAAFGSAPGDGKEGRRAERVER</sequence>
<reference evidence="9 10" key="1">
    <citation type="journal article" date="2019" name="ACS Chem. Biol.">
        <title>Identification and Mobilization of a Cryptic Antibiotic Biosynthesis Gene Locus from a Human-Pathogenic Nocardia Isolate.</title>
        <authorList>
            <person name="Herisse M."/>
            <person name="Ishida K."/>
            <person name="Porter J.L."/>
            <person name="Howden B."/>
            <person name="Hertweck C."/>
            <person name="Stinear T.P."/>
            <person name="Pidot S.J."/>
        </authorList>
    </citation>
    <scope>NUCLEOTIDE SEQUENCE [LARGE SCALE GENOMIC DNA]</scope>
    <source>
        <strain evidence="9 10">AUSMDU00012715</strain>
    </source>
</reference>
<evidence type="ECO:0000256" key="1">
    <source>
        <dbReference type="ARBA" id="ARBA00004651"/>
    </source>
</evidence>
<feature type="transmembrane region" description="Helical" evidence="7">
    <location>
        <begin position="257"/>
        <end position="278"/>
    </location>
</feature>
<dbReference type="SUPFAM" id="SSF103473">
    <property type="entry name" value="MFS general substrate transporter"/>
    <property type="match status" value="1"/>
</dbReference>
<feature type="region of interest" description="Disordered" evidence="6">
    <location>
        <begin position="1"/>
        <end position="23"/>
    </location>
</feature>
<protein>
    <submittedName>
        <fullName evidence="9">MFS transporter</fullName>
    </submittedName>
</protein>
<keyword evidence="4 7" id="KW-1133">Transmembrane helix</keyword>
<evidence type="ECO:0000256" key="5">
    <source>
        <dbReference type="ARBA" id="ARBA00023136"/>
    </source>
</evidence>
<dbReference type="Proteomes" id="UP000500953">
    <property type="component" value="Chromosome"/>
</dbReference>
<feature type="transmembrane region" description="Helical" evidence="7">
    <location>
        <begin position="62"/>
        <end position="85"/>
    </location>
</feature>
<feature type="transmembrane region" description="Helical" evidence="7">
    <location>
        <begin position="154"/>
        <end position="175"/>
    </location>
</feature>
<gene>
    <name evidence="9" type="ORF">F6W96_20320</name>
</gene>
<evidence type="ECO:0000256" key="3">
    <source>
        <dbReference type="ARBA" id="ARBA00022692"/>
    </source>
</evidence>
<accession>A0A6G9Z3X5</accession>
<feature type="transmembrane region" description="Helical" evidence="7">
    <location>
        <begin position="181"/>
        <end position="204"/>
    </location>
</feature>
<evidence type="ECO:0000313" key="9">
    <source>
        <dbReference type="EMBL" id="QIS20289.1"/>
    </source>
</evidence>
<keyword evidence="5 7" id="KW-0472">Membrane</keyword>
<proteinExistence type="predicted"/>
<dbReference type="PROSITE" id="PS50850">
    <property type="entry name" value="MFS"/>
    <property type="match status" value="1"/>
</dbReference>
<evidence type="ECO:0000256" key="6">
    <source>
        <dbReference type="SAM" id="MobiDB-lite"/>
    </source>
</evidence>
<dbReference type="RefSeq" id="WP_167487642.1">
    <property type="nucleotide sequence ID" value="NZ_CP046173.1"/>
</dbReference>
<dbReference type="InterPro" id="IPR036259">
    <property type="entry name" value="MFS_trans_sf"/>
</dbReference>
<evidence type="ECO:0000313" key="10">
    <source>
        <dbReference type="Proteomes" id="UP000500953"/>
    </source>
</evidence>
<dbReference type="Pfam" id="PF07690">
    <property type="entry name" value="MFS_1"/>
    <property type="match status" value="1"/>
</dbReference>
<keyword evidence="2" id="KW-1003">Cell membrane</keyword>
<evidence type="ECO:0000259" key="8">
    <source>
        <dbReference type="PROSITE" id="PS50850"/>
    </source>
</evidence>
<dbReference type="AlphaFoldDB" id="A0A6G9Z3X5"/>
<dbReference type="Gene3D" id="1.20.1250.20">
    <property type="entry name" value="MFS general substrate transporter like domains"/>
    <property type="match status" value="1"/>
</dbReference>
<evidence type="ECO:0000256" key="4">
    <source>
        <dbReference type="ARBA" id="ARBA00022989"/>
    </source>
</evidence>
<comment type="subcellular location">
    <subcellularLocation>
        <location evidence="1">Cell membrane</location>
        <topology evidence="1">Multi-pass membrane protein</topology>
    </subcellularLocation>
</comment>
<feature type="transmembrane region" description="Helical" evidence="7">
    <location>
        <begin position="24"/>
        <end position="42"/>
    </location>
</feature>
<dbReference type="CDD" id="cd17324">
    <property type="entry name" value="MFS_NepI_like"/>
    <property type="match status" value="1"/>
</dbReference>
<dbReference type="PANTHER" id="PTHR43124:SF3">
    <property type="entry name" value="CHLORAMPHENICOL EFFLUX PUMP RV0191"/>
    <property type="match status" value="1"/>
</dbReference>
<feature type="transmembrane region" description="Helical" evidence="7">
    <location>
        <begin position="379"/>
        <end position="398"/>
    </location>
</feature>
<name>A0A6G9Z3X5_9NOCA</name>
<feature type="transmembrane region" description="Helical" evidence="7">
    <location>
        <begin position="92"/>
        <end position="112"/>
    </location>
</feature>
<evidence type="ECO:0000256" key="2">
    <source>
        <dbReference type="ARBA" id="ARBA00022475"/>
    </source>
</evidence>
<dbReference type="InterPro" id="IPR050189">
    <property type="entry name" value="MFS_Efflux_Transporters"/>
</dbReference>
<feature type="transmembrane region" description="Helical" evidence="7">
    <location>
        <begin position="346"/>
        <end position="367"/>
    </location>
</feature>
<feature type="domain" description="Major facilitator superfamily (MFS) profile" evidence="8">
    <location>
        <begin position="28"/>
        <end position="401"/>
    </location>
</feature>
<feature type="transmembrane region" description="Helical" evidence="7">
    <location>
        <begin position="118"/>
        <end position="142"/>
    </location>
</feature>
<feature type="transmembrane region" description="Helical" evidence="7">
    <location>
        <begin position="290"/>
        <end position="321"/>
    </location>
</feature>
<feature type="transmembrane region" description="Helical" evidence="7">
    <location>
        <begin position="224"/>
        <end position="245"/>
    </location>
</feature>
<dbReference type="PANTHER" id="PTHR43124">
    <property type="entry name" value="PURINE EFFLUX PUMP PBUE"/>
    <property type="match status" value="1"/>
</dbReference>
<dbReference type="InterPro" id="IPR020846">
    <property type="entry name" value="MFS_dom"/>
</dbReference>
<dbReference type="GO" id="GO:0022857">
    <property type="term" value="F:transmembrane transporter activity"/>
    <property type="evidence" value="ECO:0007669"/>
    <property type="project" value="InterPro"/>
</dbReference>
<evidence type="ECO:0000256" key="7">
    <source>
        <dbReference type="SAM" id="Phobius"/>
    </source>
</evidence>
<organism evidence="9 10">
    <name type="scientific">Nocardia terpenica</name>
    <dbReference type="NCBI Taxonomy" id="455432"/>
    <lineage>
        <taxon>Bacteria</taxon>
        <taxon>Bacillati</taxon>
        <taxon>Actinomycetota</taxon>
        <taxon>Actinomycetes</taxon>
        <taxon>Mycobacteriales</taxon>
        <taxon>Nocardiaceae</taxon>
        <taxon>Nocardia</taxon>
    </lineage>
</organism>
<dbReference type="EMBL" id="CP046173">
    <property type="protein sequence ID" value="QIS20289.1"/>
    <property type="molecule type" value="Genomic_DNA"/>
</dbReference>
<dbReference type="GO" id="GO:0005886">
    <property type="term" value="C:plasma membrane"/>
    <property type="evidence" value="ECO:0007669"/>
    <property type="project" value="UniProtKB-SubCell"/>
</dbReference>
<dbReference type="InterPro" id="IPR011701">
    <property type="entry name" value="MFS"/>
</dbReference>
<keyword evidence="3 7" id="KW-0812">Transmembrane</keyword>